<dbReference type="GO" id="GO:0071973">
    <property type="term" value="P:bacterial-type flagellum-dependent cell motility"/>
    <property type="evidence" value="ECO:0007669"/>
    <property type="project" value="TreeGrafter"/>
</dbReference>
<dbReference type="Pfam" id="PF07195">
    <property type="entry name" value="FliD_C"/>
    <property type="match status" value="1"/>
</dbReference>
<dbReference type="GO" id="GO:0009424">
    <property type="term" value="C:bacterial-type flagellum hook"/>
    <property type="evidence" value="ECO:0007669"/>
    <property type="project" value="UniProtKB-UniRule"/>
</dbReference>
<comment type="similarity">
    <text evidence="1 5">Belongs to the FliD family.</text>
</comment>
<dbReference type="RefSeq" id="WP_209407071.1">
    <property type="nucleotide sequence ID" value="NZ_JAGIYQ010000014.1"/>
</dbReference>
<dbReference type="InterPro" id="IPR010809">
    <property type="entry name" value="FliD_C"/>
</dbReference>
<feature type="domain" description="Flagellar hook-associated protein 2 C-terminal" evidence="7">
    <location>
        <begin position="253"/>
        <end position="520"/>
    </location>
</feature>
<dbReference type="GO" id="GO:0009421">
    <property type="term" value="C:bacterial-type flagellum filament cap"/>
    <property type="evidence" value="ECO:0007669"/>
    <property type="project" value="InterPro"/>
</dbReference>
<comment type="caution">
    <text evidence="8">The sequence shown here is derived from an EMBL/GenBank/DDBJ whole genome shotgun (WGS) entry which is preliminary data.</text>
</comment>
<name>A0A940NQ27_9BACI</name>
<comment type="subcellular location">
    <subcellularLocation>
        <location evidence="5">Secreted</location>
    </subcellularLocation>
    <subcellularLocation>
        <location evidence="5">Bacterial flagellum</location>
    </subcellularLocation>
</comment>
<keyword evidence="8" id="KW-0969">Cilium</keyword>
<comment type="function">
    <text evidence="5">Required for morphogenesis and for the elongation of the flagellar filament by facilitating polymerization of the flagellin monomers at the tip of growing filament. Forms a capping structure, which prevents flagellin subunits (transported through the central channel of the flagellum) from leaking out without polymerization at the distal end.</text>
</comment>
<dbReference type="InterPro" id="IPR003481">
    <property type="entry name" value="FliD_N"/>
</dbReference>
<gene>
    <name evidence="8" type="ORF">J5Y03_16330</name>
</gene>
<dbReference type="Pfam" id="PF02465">
    <property type="entry name" value="FliD_N"/>
    <property type="match status" value="1"/>
</dbReference>
<protein>
    <recommendedName>
        <fullName evidence="5">Flagellar hook-associated protein 2</fullName>
        <shortName evidence="5">HAP2</shortName>
    </recommendedName>
    <alternativeName>
        <fullName evidence="5">Flagellar cap protein</fullName>
    </alternativeName>
</protein>
<feature type="domain" description="Flagellar hook-associated protein 2 N-terminal" evidence="6">
    <location>
        <begin position="13"/>
        <end position="108"/>
    </location>
</feature>
<keyword evidence="5" id="KW-0964">Secreted</keyword>
<evidence type="ECO:0000256" key="4">
    <source>
        <dbReference type="ARBA" id="ARBA00023143"/>
    </source>
</evidence>
<evidence type="ECO:0000259" key="7">
    <source>
        <dbReference type="Pfam" id="PF07195"/>
    </source>
</evidence>
<dbReference type="Proteomes" id="UP000682134">
    <property type="component" value="Unassembled WGS sequence"/>
</dbReference>
<sequence>MVVNRTTGFSGAIDIDATVKKLMDAERIPLDKLQQQKQTLQWQTDQYRDINLALDDFRSSIVTGVGLQSTFNAKTVTSSNESIVSAVSKGGTSNTINSIDSITQLATSTRWNSGVISKKDTSLMQSTSLISELDPANYANPFSLQFDVIPPGSPAGTTPTLVKIDIDPTKDTMQDVVNKMNNSALGVSAFFDDKTGKMVLTNNNTGAGGSIVAHDTDSTAAIAPDPTTVDFMNTLNFSVGVNGELNTPLANQGQDAKFTINGLPTSRSTNTFSIGDVTYTLKQTYTPGSPAPITVSTTTDTQKIFDSVKAFVDKYNDLIKKINDKVTEPKYRDFPPLTDAQKAAMKDTDITNWQNKAQSGLLRSDSVLTGVLNTIRTQLYAPVNGLPGAVKQLSQIGITTSSNYLDNGKLIISEDKLKQAITNDPASVSNLFTGIGTTDSTPSDQQGLATRLKTSLKSTIDSIAQKAGKASYVSSMYLLGKSMTDLNTRISNFQDHLTQVENRYYTQYNAMDQAIQKANSQSTSLSQYFK</sequence>
<dbReference type="AlphaFoldDB" id="A0A940NQ27"/>
<keyword evidence="4 5" id="KW-0975">Bacterial flagellum</keyword>
<evidence type="ECO:0000256" key="2">
    <source>
        <dbReference type="ARBA" id="ARBA00011255"/>
    </source>
</evidence>
<keyword evidence="3" id="KW-0175">Coiled coil</keyword>
<dbReference type="EMBL" id="JAGIYQ010000014">
    <property type="protein sequence ID" value="MBP0726726.1"/>
    <property type="molecule type" value="Genomic_DNA"/>
</dbReference>
<dbReference type="PANTHER" id="PTHR30288:SF0">
    <property type="entry name" value="FLAGELLAR HOOK-ASSOCIATED PROTEIN 2"/>
    <property type="match status" value="1"/>
</dbReference>
<evidence type="ECO:0000313" key="8">
    <source>
        <dbReference type="EMBL" id="MBP0726726.1"/>
    </source>
</evidence>
<accession>A0A940NQ27</accession>
<evidence type="ECO:0000256" key="3">
    <source>
        <dbReference type="ARBA" id="ARBA00023054"/>
    </source>
</evidence>
<comment type="subunit">
    <text evidence="2 5">Homopentamer.</text>
</comment>
<dbReference type="PANTHER" id="PTHR30288">
    <property type="entry name" value="FLAGELLAR CAP/ASSEMBLY PROTEIN FLID"/>
    <property type="match status" value="1"/>
</dbReference>
<dbReference type="NCBIfam" id="NF005833">
    <property type="entry name" value="PRK07737.1"/>
    <property type="match status" value="1"/>
</dbReference>
<reference evidence="8" key="1">
    <citation type="submission" date="2021-04" db="EMBL/GenBank/DDBJ databases">
        <title>Genome seq and assembly of Bacillus sp.</title>
        <authorList>
            <person name="Chhetri G."/>
        </authorList>
    </citation>
    <scope>NUCLEOTIDE SEQUENCE</scope>
    <source>
        <strain evidence="8">RG28</strain>
    </source>
</reference>
<dbReference type="GO" id="GO:0005576">
    <property type="term" value="C:extracellular region"/>
    <property type="evidence" value="ECO:0007669"/>
    <property type="project" value="UniProtKB-SubCell"/>
</dbReference>
<proteinExistence type="inferred from homology"/>
<dbReference type="InterPro" id="IPR040026">
    <property type="entry name" value="FliD"/>
</dbReference>
<evidence type="ECO:0000259" key="6">
    <source>
        <dbReference type="Pfam" id="PF02465"/>
    </source>
</evidence>
<evidence type="ECO:0000256" key="1">
    <source>
        <dbReference type="ARBA" id="ARBA00009764"/>
    </source>
</evidence>
<keyword evidence="8" id="KW-0282">Flagellum</keyword>
<evidence type="ECO:0000313" key="9">
    <source>
        <dbReference type="Proteomes" id="UP000682134"/>
    </source>
</evidence>
<organism evidence="8 9">
    <name type="scientific">Gottfriedia endophytica</name>
    <dbReference type="NCBI Taxonomy" id="2820819"/>
    <lineage>
        <taxon>Bacteria</taxon>
        <taxon>Bacillati</taxon>
        <taxon>Bacillota</taxon>
        <taxon>Bacilli</taxon>
        <taxon>Bacillales</taxon>
        <taxon>Bacillaceae</taxon>
        <taxon>Gottfriedia</taxon>
    </lineage>
</organism>
<keyword evidence="8" id="KW-0966">Cell projection</keyword>
<evidence type="ECO:0000256" key="5">
    <source>
        <dbReference type="RuleBase" id="RU362066"/>
    </source>
</evidence>
<dbReference type="GO" id="GO:0007155">
    <property type="term" value="P:cell adhesion"/>
    <property type="evidence" value="ECO:0007669"/>
    <property type="project" value="InterPro"/>
</dbReference>
<keyword evidence="9" id="KW-1185">Reference proteome</keyword>